<sequence length="722" mass="80624">MTGLKGFSDNPLRTRADLVVAVKALISPIERYRSRLGARVKIHPASCAGFDDVAAQIEGFCRPLLGVSAILEDAATLDRWCQGLAAGVDVDGDEYWGDIGDFDQRMVETESICIAILTSPEAFLSRMSGKTKADLVRWLRQINSKDMPQNNWRWFRLFVNMTLTQVLGVPRNEVDDVMKMDFALLDSFYMGDGWSSDGLWTEDRKQADYYSSSFAIHFAQLLYVRFAEGDQDRVQKYRQQAKELSLSYWRYFDVNGAAIPFGRSQTYRFAFAAFWSAATVAGVELPPPMDGIGTVKGMLLRHLRWWTRHGDMFNSDGILNIGFAYPNMYLAENYNSPQSVYWCLKSCIALMLPESHEFWQCQELPHPLQQSPGTLEVCQLLRPPRQIINSTPEHHYLLSSGQMTAWPHKGNDAKYSKFAYSSSFGFSVPSGTTLSQSAPDSTLSISIDGGQTWQVRGRNLSDTKIETISLKDDHVQGLTCTWKPWKALDLEIESTVVPIAEHFPGWHIRVHTVRWSRSAEAGFLGEAVTLVDAGFAIPSLTAEGYSVPQLPPGLELQKEGLFYKEATALAISKAGAGGIVDMSTEDMTWQYTFIAPSNEAFNNNAEYYKTFASTAKGRWWSGQMLQHHYIPNSRLYTSNFTSEKTRFQLGSYLYASAQIKGGDLALNNVTTIVEADIPVTNGIVHISDRILAPDAMVYGADIGTTKQGFIPGSCSNPDLPYC</sequence>
<gene>
    <name evidence="2" type="ORF">J7337_007864</name>
</gene>
<dbReference type="InterPro" id="IPR049237">
    <property type="entry name" value="DUF2264_C"/>
</dbReference>
<dbReference type="Gene3D" id="2.30.180.10">
    <property type="entry name" value="FAS1 domain"/>
    <property type="match status" value="1"/>
</dbReference>
<dbReference type="InterPro" id="IPR036378">
    <property type="entry name" value="FAS1_dom_sf"/>
</dbReference>
<dbReference type="PANTHER" id="PTHR35339">
    <property type="entry name" value="LINALOOL DEHYDRATASE_ISOMERASE DOMAIN-CONTAINING PROTEIN"/>
    <property type="match status" value="1"/>
</dbReference>
<dbReference type="PIRSF" id="PIRSF014753">
    <property type="entry name" value="UCP014753"/>
    <property type="match status" value="1"/>
</dbReference>
<dbReference type="GeneID" id="68315720"/>
<dbReference type="InterPro" id="IPR000782">
    <property type="entry name" value="FAS1_domain"/>
</dbReference>
<reference evidence="2" key="1">
    <citation type="journal article" date="2021" name="Mol. Plant Microbe Interact.">
        <title>Telomere to telomere genome assembly of Fusarium musae F31, causal agent of crown rot disease of banana.</title>
        <authorList>
            <person name="Degradi L."/>
            <person name="Tava V."/>
            <person name="Kunova A."/>
            <person name="Cortesi P."/>
            <person name="Saracchi M."/>
            <person name="Pasquali M."/>
        </authorList>
    </citation>
    <scope>NUCLEOTIDE SEQUENCE</scope>
    <source>
        <strain evidence="2">F31</strain>
    </source>
</reference>
<organism evidence="2 3">
    <name type="scientific">Fusarium musae</name>
    <dbReference type="NCBI Taxonomy" id="1042133"/>
    <lineage>
        <taxon>Eukaryota</taxon>
        <taxon>Fungi</taxon>
        <taxon>Dikarya</taxon>
        <taxon>Ascomycota</taxon>
        <taxon>Pezizomycotina</taxon>
        <taxon>Sordariomycetes</taxon>
        <taxon>Hypocreomycetidae</taxon>
        <taxon>Hypocreales</taxon>
        <taxon>Nectriaceae</taxon>
        <taxon>Fusarium</taxon>
    </lineage>
</organism>
<dbReference type="AlphaFoldDB" id="A0A9P8DCK6"/>
<feature type="domain" description="FAS1" evidence="1">
    <location>
        <begin position="547"/>
        <end position="691"/>
    </location>
</feature>
<dbReference type="SMART" id="SM00554">
    <property type="entry name" value="FAS1"/>
    <property type="match status" value="1"/>
</dbReference>
<dbReference type="KEGG" id="fmu:J7337_007864"/>
<protein>
    <recommendedName>
        <fullName evidence="1">FAS1 domain-containing protein</fullName>
    </recommendedName>
</protein>
<dbReference type="InterPro" id="IPR049349">
    <property type="entry name" value="DUF2264_N"/>
</dbReference>
<dbReference type="PANTHER" id="PTHR35339:SF2">
    <property type="entry name" value="DUF2264 DOMAIN-CONTAINING PROTEIN-RELATED"/>
    <property type="match status" value="1"/>
</dbReference>
<dbReference type="PROSITE" id="PS50213">
    <property type="entry name" value="FAS1"/>
    <property type="match status" value="1"/>
</dbReference>
<name>A0A9P8DCK6_9HYPO</name>
<dbReference type="SUPFAM" id="SSF82153">
    <property type="entry name" value="FAS1 domain"/>
    <property type="match status" value="1"/>
</dbReference>
<evidence type="ECO:0000259" key="1">
    <source>
        <dbReference type="PROSITE" id="PS50213"/>
    </source>
</evidence>
<keyword evidence="3" id="KW-1185">Reference proteome</keyword>
<evidence type="ECO:0000313" key="3">
    <source>
        <dbReference type="Proteomes" id="UP000827133"/>
    </source>
</evidence>
<dbReference type="Pfam" id="PF10022">
    <property type="entry name" value="DUF2264"/>
    <property type="match status" value="1"/>
</dbReference>
<dbReference type="Pfam" id="PF02469">
    <property type="entry name" value="Fasciclin"/>
    <property type="match status" value="1"/>
</dbReference>
<proteinExistence type="predicted"/>
<dbReference type="Pfam" id="PF20938">
    <property type="entry name" value="DUF2264_C"/>
    <property type="match status" value="1"/>
</dbReference>
<comment type="caution">
    <text evidence="2">The sequence shown here is derived from an EMBL/GenBank/DDBJ whole genome shotgun (WGS) entry which is preliminary data.</text>
</comment>
<dbReference type="InterPro" id="IPR016624">
    <property type="entry name" value="UCP014753"/>
</dbReference>
<dbReference type="Proteomes" id="UP000827133">
    <property type="component" value="Unassembled WGS sequence"/>
</dbReference>
<evidence type="ECO:0000313" key="2">
    <source>
        <dbReference type="EMBL" id="KAG9499408.1"/>
    </source>
</evidence>
<dbReference type="EMBL" id="JAHBCI010000006">
    <property type="protein sequence ID" value="KAG9499408.1"/>
    <property type="molecule type" value="Genomic_DNA"/>
</dbReference>
<accession>A0A9P8DCK6</accession>
<dbReference type="RefSeq" id="XP_044678408.1">
    <property type="nucleotide sequence ID" value="XM_044825491.1"/>
</dbReference>